<protein>
    <recommendedName>
        <fullName evidence="9">Charged multivesicular body protein 7</fullName>
    </recommendedName>
    <alternativeName>
        <fullName evidence="10">Chromatin-modifying protein 7</fullName>
    </alternativeName>
</protein>
<evidence type="ECO:0000256" key="8">
    <source>
        <dbReference type="ARBA" id="ARBA00023242"/>
    </source>
</evidence>
<dbReference type="PANTHER" id="PTHR22761">
    <property type="entry name" value="CHARGED MULTIVESICULAR BODY PROTEIN"/>
    <property type="match status" value="1"/>
</dbReference>
<dbReference type="GO" id="GO:0005635">
    <property type="term" value="C:nuclear envelope"/>
    <property type="evidence" value="ECO:0007669"/>
    <property type="project" value="UniProtKB-SubCell"/>
</dbReference>
<keyword evidence="5" id="KW-0963">Cytoplasm</keyword>
<evidence type="ECO:0000256" key="7">
    <source>
        <dbReference type="ARBA" id="ARBA00023054"/>
    </source>
</evidence>
<evidence type="ECO:0000259" key="12">
    <source>
        <dbReference type="Pfam" id="PF25239"/>
    </source>
</evidence>
<dbReference type="GO" id="GO:0006900">
    <property type="term" value="P:vesicle budding from membrane"/>
    <property type="evidence" value="ECO:0007669"/>
    <property type="project" value="TreeGrafter"/>
</dbReference>
<accession>T1J0Y3</accession>
<dbReference type="PANTHER" id="PTHR22761:SF21">
    <property type="entry name" value="CHARGED MULTIVESICULAR BODY PROTEIN 7"/>
    <property type="match status" value="1"/>
</dbReference>
<dbReference type="AlphaFoldDB" id="T1J0Y3"/>
<dbReference type="InterPro" id="IPR005024">
    <property type="entry name" value="Snf7_fam"/>
</dbReference>
<keyword evidence="14" id="KW-1185">Reference proteome</keyword>
<keyword evidence="7" id="KW-0175">Coiled coil</keyword>
<dbReference type="Proteomes" id="UP000014500">
    <property type="component" value="Unassembled WGS sequence"/>
</dbReference>
<feature type="region of interest" description="Disordered" evidence="11">
    <location>
        <begin position="376"/>
        <end position="434"/>
    </location>
</feature>
<dbReference type="eggNOG" id="KOG2911">
    <property type="taxonomic scope" value="Eukaryota"/>
</dbReference>
<dbReference type="EnsemblMetazoa" id="SMAR007195-RA">
    <property type="protein sequence ID" value="SMAR007195-PA"/>
    <property type="gene ID" value="SMAR007195"/>
</dbReference>
<dbReference type="Pfam" id="PF25880">
    <property type="entry name" value="WHD_CHMP7_1st"/>
    <property type="match status" value="1"/>
</dbReference>
<evidence type="ECO:0000256" key="3">
    <source>
        <dbReference type="ARBA" id="ARBA00006190"/>
    </source>
</evidence>
<dbReference type="Gene3D" id="6.10.140.1230">
    <property type="match status" value="1"/>
</dbReference>
<dbReference type="STRING" id="126957.T1J0Y3"/>
<reference evidence="14" key="1">
    <citation type="submission" date="2011-05" db="EMBL/GenBank/DDBJ databases">
        <authorList>
            <person name="Richards S.R."/>
            <person name="Qu J."/>
            <person name="Jiang H."/>
            <person name="Jhangiani S.N."/>
            <person name="Agravi P."/>
            <person name="Goodspeed R."/>
            <person name="Gross S."/>
            <person name="Mandapat C."/>
            <person name="Jackson L."/>
            <person name="Mathew T."/>
            <person name="Pu L."/>
            <person name="Thornton R."/>
            <person name="Saada N."/>
            <person name="Wilczek-Boney K.B."/>
            <person name="Lee S."/>
            <person name="Kovar C."/>
            <person name="Wu Y."/>
            <person name="Scherer S.E."/>
            <person name="Worley K.C."/>
            <person name="Muzny D.M."/>
            <person name="Gibbs R."/>
        </authorList>
    </citation>
    <scope>NUCLEOTIDE SEQUENCE</scope>
    <source>
        <strain evidence="14">Brora</strain>
    </source>
</reference>
<keyword evidence="4" id="KW-0813">Transport</keyword>
<feature type="compositionally biased region" description="Basic and acidic residues" evidence="11">
    <location>
        <begin position="397"/>
        <end position="408"/>
    </location>
</feature>
<evidence type="ECO:0000256" key="4">
    <source>
        <dbReference type="ARBA" id="ARBA00022448"/>
    </source>
</evidence>
<dbReference type="Pfam" id="PF03357">
    <property type="entry name" value="Snf7"/>
    <property type="match status" value="1"/>
</dbReference>
<dbReference type="OMA" id="LQLQFMR"/>
<dbReference type="PhylomeDB" id="T1J0Y3"/>
<evidence type="ECO:0000256" key="6">
    <source>
        <dbReference type="ARBA" id="ARBA00022927"/>
    </source>
</evidence>
<evidence type="ECO:0000256" key="11">
    <source>
        <dbReference type="SAM" id="MobiDB-lite"/>
    </source>
</evidence>
<evidence type="ECO:0000256" key="2">
    <source>
        <dbReference type="ARBA" id="ARBA00004496"/>
    </source>
</evidence>
<proteinExistence type="inferred from homology"/>
<dbReference type="EMBL" id="JH431742">
    <property type="status" value="NOT_ANNOTATED_CDS"/>
    <property type="molecule type" value="Genomic_DNA"/>
</dbReference>
<keyword evidence="6" id="KW-0653">Protein transport</keyword>
<evidence type="ECO:0000256" key="5">
    <source>
        <dbReference type="ARBA" id="ARBA00022490"/>
    </source>
</evidence>
<feature type="domain" description="CHMP7 winged helix" evidence="12">
    <location>
        <begin position="143"/>
        <end position="213"/>
    </location>
</feature>
<organism evidence="13 14">
    <name type="scientific">Strigamia maritima</name>
    <name type="common">European centipede</name>
    <name type="synonym">Geophilus maritimus</name>
    <dbReference type="NCBI Taxonomy" id="126957"/>
    <lineage>
        <taxon>Eukaryota</taxon>
        <taxon>Metazoa</taxon>
        <taxon>Ecdysozoa</taxon>
        <taxon>Arthropoda</taxon>
        <taxon>Myriapoda</taxon>
        <taxon>Chilopoda</taxon>
        <taxon>Pleurostigmophora</taxon>
        <taxon>Geophilomorpha</taxon>
        <taxon>Linotaeniidae</taxon>
        <taxon>Strigamia</taxon>
    </lineage>
</organism>
<keyword evidence="8" id="KW-0539">Nucleus</keyword>
<dbReference type="HOGENOM" id="CLU_044768_1_0_1"/>
<name>T1J0Y3_STRMM</name>
<dbReference type="InterPro" id="IPR057471">
    <property type="entry name" value="CHMP7_WHD"/>
</dbReference>
<sequence>MSKDFLPECWQDDKRMNVLFSEFRAKDVNPQAWDGKMDFWRNVICSWCRAKNKVSFTESELRSDFERNGQYPQGLQTVINESLRLRDVVKTNDFGNLVDGNGWLSWGVNIFIKKPLVWSLSTLANTVNKRETPEQNYTLYAVLKEKADEVIKIHEKTVEFESTDHIINISTLWQQCQGILNSEADLESVLIYLKKERIVSTYSDESSSVVKFKRKNEKCVTEISEVDLGIVRLCKARNYMKLRIIKLQDDVEKCLQTAKQHLKQNEKAMAKSALRKKKMIERVIVKREISLENLDTLLQQIQDTESEKMVIDAYKSGVASFRSTLAEGGITIDNVDDTMASIQEVFDMHEDIQDTISQSIGGETDMSELESELEDLFASTDEPPEPPTIPRGGSMDDELRARLERLAVPDDVGLPHVPVNQFESEEKETLVTAN</sequence>
<dbReference type="GO" id="GO:0032511">
    <property type="term" value="P:late endosome to vacuole transport via multivesicular body sorting pathway"/>
    <property type="evidence" value="ECO:0007669"/>
    <property type="project" value="TreeGrafter"/>
</dbReference>
<reference evidence="13" key="2">
    <citation type="submission" date="2015-02" db="UniProtKB">
        <authorList>
            <consortium name="EnsemblMetazoa"/>
        </authorList>
    </citation>
    <scope>IDENTIFICATION</scope>
</reference>
<dbReference type="GO" id="GO:0009898">
    <property type="term" value="C:cytoplasmic side of plasma membrane"/>
    <property type="evidence" value="ECO:0007669"/>
    <property type="project" value="TreeGrafter"/>
</dbReference>
<dbReference type="Pfam" id="PF25239">
    <property type="entry name" value="WHD_CHMP7"/>
    <property type="match status" value="1"/>
</dbReference>
<evidence type="ECO:0000313" key="14">
    <source>
        <dbReference type="Proteomes" id="UP000014500"/>
    </source>
</evidence>
<dbReference type="GO" id="GO:0015031">
    <property type="term" value="P:protein transport"/>
    <property type="evidence" value="ECO:0007669"/>
    <property type="project" value="UniProtKB-KW"/>
</dbReference>
<comment type="subcellular location">
    <subcellularLocation>
        <location evidence="2">Cytoplasm</location>
    </subcellularLocation>
    <subcellularLocation>
        <location evidence="1">Nucleus envelope</location>
    </subcellularLocation>
</comment>
<evidence type="ECO:0000313" key="13">
    <source>
        <dbReference type="EnsemblMetazoa" id="SMAR007195-PA"/>
    </source>
</evidence>
<evidence type="ECO:0000256" key="10">
    <source>
        <dbReference type="ARBA" id="ARBA00041629"/>
    </source>
</evidence>
<comment type="similarity">
    <text evidence="3">Belongs to the SNF7 family.</text>
</comment>
<evidence type="ECO:0000256" key="9">
    <source>
        <dbReference type="ARBA" id="ARBA00041077"/>
    </source>
</evidence>
<evidence type="ECO:0000256" key="1">
    <source>
        <dbReference type="ARBA" id="ARBA00004259"/>
    </source>
</evidence>
<dbReference type="GO" id="GO:0000815">
    <property type="term" value="C:ESCRT III complex"/>
    <property type="evidence" value="ECO:0007669"/>
    <property type="project" value="TreeGrafter"/>
</dbReference>
<dbReference type="GO" id="GO:0005771">
    <property type="term" value="C:multivesicular body"/>
    <property type="evidence" value="ECO:0007669"/>
    <property type="project" value="TreeGrafter"/>
</dbReference>